<organism evidence="2">
    <name type="scientific">Homalodisca liturata</name>
    <dbReference type="NCBI Taxonomy" id="320908"/>
    <lineage>
        <taxon>Eukaryota</taxon>
        <taxon>Metazoa</taxon>
        <taxon>Ecdysozoa</taxon>
        <taxon>Arthropoda</taxon>
        <taxon>Hexapoda</taxon>
        <taxon>Insecta</taxon>
        <taxon>Pterygota</taxon>
        <taxon>Neoptera</taxon>
        <taxon>Paraneoptera</taxon>
        <taxon>Hemiptera</taxon>
        <taxon>Auchenorrhyncha</taxon>
        <taxon>Membracoidea</taxon>
        <taxon>Cicadellidae</taxon>
        <taxon>Cicadellinae</taxon>
        <taxon>Proconiini</taxon>
        <taxon>Homalodisca</taxon>
    </lineage>
</organism>
<reference evidence="2" key="1">
    <citation type="submission" date="2015-11" db="EMBL/GenBank/DDBJ databases">
        <title>De novo transcriptome assembly of four potential Pierce s Disease insect vectors from Arizona vineyards.</title>
        <authorList>
            <person name="Tassone E.E."/>
        </authorList>
    </citation>
    <scope>NUCLEOTIDE SEQUENCE</scope>
</reference>
<evidence type="ECO:0000313" key="2">
    <source>
        <dbReference type="EMBL" id="JAS71424.1"/>
    </source>
</evidence>
<evidence type="ECO:0000259" key="1">
    <source>
        <dbReference type="PROSITE" id="PS50878"/>
    </source>
</evidence>
<name>A0A1B6H9V6_9HEMI</name>
<sequence>MFNDYFSTVVTDLNVNSNNQNGEIDVETDFIDAVFAKPKFELKPINEKEVEKVIQSLKNKHSSGHDEIPVTVIKAVKTSISKILCHLINSSFVSGIFPNKLKQAKIIPLHKKNDPENISNYRPVSVLPSISKVYEKSVHLQLSEFLEKFNILDDNQHGFRNGRSVVSAAVSFIESVIESVDKGKYTAGICMDLSKAFDSVKHSKLLEKLHVIGISKRALNWFSSYLTNRSQSVEITHLTNHNRIIKSSSAYQPIKFGVPQGSILGPLLFLCYLRGIEDTLTYRQNSKLCLYADDSNLIMSSNSPEETEILTFVELNNIGNYFHNHNLLLNSQKTKFINFKTARNKITTEPIITYNSFNIEKENQINFLGLTVDENLNWNEHVQKILIKINSGIFALSKMSFYCNLETLKSIYFAHVHSHLLFGIALYGSTKKLNMDNILKQQKRAIRIMLKLKRDDSAREHFKKLKIFTVFGQYIFETILIAKKQELEAKSIPLFHSYNFRRRNEIVQPHRLKFFEKKPSYAGNIFLKCVPENIKKENDWSKFKKMLKEYIINLAVYSLDEFSTSHS</sequence>
<dbReference type="PROSITE" id="PS50878">
    <property type="entry name" value="RT_POL"/>
    <property type="match status" value="1"/>
</dbReference>
<dbReference type="AlphaFoldDB" id="A0A1B6H9V6"/>
<dbReference type="EMBL" id="GECU01036282">
    <property type="protein sequence ID" value="JAS71424.1"/>
    <property type="molecule type" value="Transcribed_RNA"/>
</dbReference>
<dbReference type="Pfam" id="PF00078">
    <property type="entry name" value="RVT_1"/>
    <property type="match status" value="1"/>
</dbReference>
<proteinExistence type="predicted"/>
<dbReference type="InterPro" id="IPR000477">
    <property type="entry name" value="RT_dom"/>
</dbReference>
<feature type="domain" description="Reverse transcriptase" evidence="1">
    <location>
        <begin position="90"/>
        <end position="372"/>
    </location>
</feature>
<dbReference type="PANTHER" id="PTHR33332">
    <property type="entry name" value="REVERSE TRANSCRIPTASE DOMAIN-CONTAINING PROTEIN"/>
    <property type="match status" value="1"/>
</dbReference>
<dbReference type="CDD" id="cd01650">
    <property type="entry name" value="RT_nLTR_like"/>
    <property type="match status" value="1"/>
</dbReference>
<dbReference type="InterPro" id="IPR043502">
    <property type="entry name" value="DNA/RNA_pol_sf"/>
</dbReference>
<accession>A0A1B6H9V6</accession>
<dbReference type="GO" id="GO:0071897">
    <property type="term" value="P:DNA biosynthetic process"/>
    <property type="evidence" value="ECO:0007669"/>
    <property type="project" value="UniProtKB-ARBA"/>
</dbReference>
<gene>
    <name evidence="2" type="ORF">g.20953</name>
</gene>
<dbReference type="SUPFAM" id="SSF56672">
    <property type="entry name" value="DNA/RNA polymerases"/>
    <property type="match status" value="1"/>
</dbReference>
<protein>
    <recommendedName>
        <fullName evidence="1">Reverse transcriptase domain-containing protein</fullName>
    </recommendedName>
</protein>